<dbReference type="InterPro" id="IPR032299">
    <property type="entry name" value="DUF4843"/>
</dbReference>
<feature type="signal peptide" evidence="1">
    <location>
        <begin position="1"/>
        <end position="19"/>
    </location>
</feature>
<evidence type="ECO:0000256" key="1">
    <source>
        <dbReference type="SAM" id="SignalP"/>
    </source>
</evidence>
<gene>
    <name evidence="2" type="ORF">AS203_10510</name>
</gene>
<dbReference type="Proteomes" id="UP000056252">
    <property type="component" value="Chromosome"/>
</dbReference>
<evidence type="ECO:0000313" key="2">
    <source>
        <dbReference type="EMBL" id="ALO49471.1"/>
    </source>
</evidence>
<evidence type="ECO:0008006" key="4">
    <source>
        <dbReference type="Google" id="ProtNLM"/>
    </source>
</evidence>
<protein>
    <recommendedName>
        <fullName evidence="4">DUF4843 domain-containing protein</fullName>
    </recommendedName>
</protein>
<keyword evidence="1" id="KW-0732">Signal</keyword>
<dbReference type="eggNOG" id="ENOG50300GT">
    <property type="taxonomic scope" value="Bacteria"/>
</dbReference>
<feature type="chain" id="PRO_5006601972" description="DUF4843 domain-containing protein" evidence="1">
    <location>
        <begin position="20"/>
        <end position="236"/>
    </location>
</feature>
<evidence type="ECO:0000313" key="3">
    <source>
        <dbReference type="Proteomes" id="UP000056252"/>
    </source>
</evidence>
<dbReference type="OrthoDB" id="1082731at2"/>
<dbReference type="EMBL" id="CP013195">
    <property type="protein sequence ID" value="ALO49471.1"/>
    <property type="molecule type" value="Genomic_DNA"/>
</dbReference>
<accession>A0A0S2KN61</accession>
<dbReference type="PROSITE" id="PS51257">
    <property type="entry name" value="PROKAR_LIPOPROTEIN"/>
    <property type="match status" value="1"/>
</dbReference>
<reference evidence="3" key="1">
    <citation type="submission" date="2015-11" db="EMBL/GenBank/DDBJ databases">
        <authorList>
            <person name="Holder M.E."/>
            <person name="Ajami N.J."/>
            <person name="Petrosino J.F."/>
        </authorList>
    </citation>
    <scope>NUCLEOTIDE SEQUENCE [LARGE SCALE GENOMIC DNA]</scope>
    <source>
        <strain evidence="3">F0113</strain>
    </source>
</reference>
<proteinExistence type="predicted"/>
<keyword evidence="3" id="KW-1185">Reference proteome</keyword>
<name>A0A0S2KN61_9BACT</name>
<dbReference type="KEGG" id="peo:AS203_10510"/>
<dbReference type="RefSeq" id="WP_025065229.1">
    <property type="nucleotide sequence ID" value="NZ_CAUPOR010000004.1"/>
</dbReference>
<dbReference type="Pfam" id="PF16132">
    <property type="entry name" value="DUF4843"/>
    <property type="match status" value="1"/>
</dbReference>
<sequence>MKTTIKQILVASISLIALAACSQVDYDGEHSKDGYFDGHNQVYFYFKTDADTLIYYTFGPRATTLTAHTVNVRVQMAGRPMNKAQQFKLSVDPSSTAQSGVHFTALPSTFAIPADSGAVKVPIELLRKNLSENDQTPVRLVLRLESTEDLGLRFPDKTRLVIQFDNALLKPDFWEIFETYLGIGEYRPSKYRKLLEYYNGEPEKIREAMQNSVSYGVLYMNIQEVVKYFKAHPEEL</sequence>
<dbReference type="AlphaFoldDB" id="A0A0S2KN61"/>
<dbReference type="STRING" id="76123.AS203_10510"/>
<organism evidence="2 3">
    <name type="scientific">Hoylesella enoeca</name>
    <dbReference type="NCBI Taxonomy" id="76123"/>
    <lineage>
        <taxon>Bacteria</taxon>
        <taxon>Pseudomonadati</taxon>
        <taxon>Bacteroidota</taxon>
        <taxon>Bacteroidia</taxon>
        <taxon>Bacteroidales</taxon>
        <taxon>Prevotellaceae</taxon>
        <taxon>Hoylesella</taxon>
    </lineage>
</organism>